<keyword evidence="4" id="KW-1185">Reference proteome</keyword>
<dbReference type="PANTHER" id="PTHR40465:SF1">
    <property type="entry name" value="DUF6534 DOMAIN-CONTAINING PROTEIN"/>
    <property type="match status" value="1"/>
</dbReference>
<dbReference type="Proteomes" id="UP000053477">
    <property type="component" value="Unassembled WGS sequence"/>
</dbReference>
<keyword evidence="1" id="KW-0472">Membrane</keyword>
<dbReference type="PANTHER" id="PTHR40465">
    <property type="entry name" value="CHROMOSOME 1, WHOLE GENOME SHOTGUN SEQUENCE"/>
    <property type="match status" value="1"/>
</dbReference>
<feature type="transmembrane region" description="Helical" evidence="1">
    <location>
        <begin position="183"/>
        <end position="210"/>
    </location>
</feature>
<dbReference type="Pfam" id="PF20152">
    <property type="entry name" value="DUF6534"/>
    <property type="match status" value="1"/>
</dbReference>
<sequence length="325" mass="35965">MGAFDNTIGAVLISSTITAILYGVTMMQGLTYFRRFPNDRKPIKYLVATMLAIDTLHTLFATHLIYWYMVNNFLNAEALLRLPWSFAAIILATDIQDTSVRLFFLYRVWSLSGRNYFLAISLEIHPYHGAVRFEASSLAQVKSFSWALYVGFSLSLFLDTTLAGLLSLFLFQSRTDFKRTRSLINTLALYTINTGFIVCIVSLCVLITYATMPNNYIFFAFFIPLSKLFVNSFLATLNVRSRLQDGSSRREYGSFSLTKLSGTSSGAGATSGTSQGPVINVQTDLSNGAPKINAVHIQREVYVKGDGAASSIEIDTKVAALEEGA</sequence>
<name>A0A0H2RJ74_9AGAM</name>
<accession>A0A0H2RJ74</accession>
<evidence type="ECO:0000313" key="3">
    <source>
        <dbReference type="EMBL" id="KLO12045.1"/>
    </source>
</evidence>
<dbReference type="AlphaFoldDB" id="A0A0H2RJ74"/>
<feature type="transmembrane region" description="Helical" evidence="1">
    <location>
        <begin position="45"/>
        <end position="69"/>
    </location>
</feature>
<feature type="domain" description="DUF6534" evidence="2">
    <location>
        <begin position="155"/>
        <end position="241"/>
    </location>
</feature>
<protein>
    <recommendedName>
        <fullName evidence="2">DUF6534 domain-containing protein</fullName>
    </recommendedName>
</protein>
<gene>
    <name evidence="3" type="ORF">SCHPADRAFT_439343</name>
</gene>
<evidence type="ECO:0000313" key="4">
    <source>
        <dbReference type="Proteomes" id="UP000053477"/>
    </source>
</evidence>
<organism evidence="3 4">
    <name type="scientific">Schizopora paradoxa</name>
    <dbReference type="NCBI Taxonomy" id="27342"/>
    <lineage>
        <taxon>Eukaryota</taxon>
        <taxon>Fungi</taxon>
        <taxon>Dikarya</taxon>
        <taxon>Basidiomycota</taxon>
        <taxon>Agaricomycotina</taxon>
        <taxon>Agaricomycetes</taxon>
        <taxon>Hymenochaetales</taxon>
        <taxon>Schizoporaceae</taxon>
        <taxon>Schizopora</taxon>
    </lineage>
</organism>
<feature type="transmembrane region" description="Helical" evidence="1">
    <location>
        <begin position="216"/>
        <end position="239"/>
    </location>
</feature>
<evidence type="ECO:0000256" key="1">
    <source>
        <dbReference type="SAM" id="Phobius"/>
    </source>
</evidence>
<dbReference type="STRING" id="27342.A0A0H2RJ74"/>
<reference evidence="3 4" key="1">
    <citation type="submission" date="2015-04" db="EMBL/GenBank/DDBJ databases">
        <title>Complete genome sequence of Schizopora paradoxa KUC8140, a cosmopolitan wood degrader in East Asia.</title>
        <authorList>
            <consortium name="DOE Joint Genome Institute"/>
            <person name="Min B."/>
            <person name="Park H."/>
            <person name="Jang Y."/>
            <person name="Kim J.-J."/>
            <person name="Kim K.H."/>
            <person name="Pangilinan J."/>
            <person name="Lipzen A."/>
            <person name="Riley R."/>
            <person name="Grigoriev I.V."/>
            <person name="Spatafora J.W."/>
            <person name="Choi I.-G."/>
        </authorList>
    </citation>
    <scope>NUCLEOTIDE SEQUENCE [LARGE SCALE GENOMIC DNA]</scope>
    <source>
        <strain evidence="3 4">KUC8140</strain>
    </source>
</reference>
<keyword evidence="1" id="KW-0812">Transmembrane</keyword>
<evidence type="ECO:0000259" key="2">
    <source>
        <dbReference type="Pfam" id="PF20152"/>
    </source>
</evidence>
<dbReference type="EMBL" id="KQ085986">
    <property type="protein sequence ID" value="KLO12045.1"/>
    <property type="molecule type" value="Genomic_DNA"/>
</dbReference>
<dbReference type="OrthoDB" id="2745105at2759"/>
<proteinExistence type="predicted"/>
<feature type="transmembrane region" description="Helical" evidence="1">
    <location>
        <begin position="146"/>
        <end position="171"/>
    </location>
</feature>
<dbReference type="InParanoid" id="A0A0H2RJ74"/>
<dbReference type="InterPro" id="IPR045339">
    <property type="entry name" value="DUF6534"/>
</dbReference>
<keyword evidence="1" id="KW-1133">Transmembrane helix</keyword>
<feature type="transmembrane region" description="Helical" evidence="1">
    <location>
        <begin position="12"/>
        <end position="33"/>
    </location>
</feature>